<reference evidence="2 3" key="1">
    <citation type="journal article" date="2019" name="PLoS Pathog.">
        <title>Genome sequence of the bovine parasite Schistosoma bovis Tanzania.</title>
        <authorList>
            <person name="Oey H."/>
            <person name="Zakrzewski M."/>
            <person name="Gobert G."/>
            <person name="Gravermann K."/>
            <person name="Stoye J."/>
            <person name="Jones M."/>
            <person name="Mcmanus D."/>
            <person name="Krause L."/>
        </authorList>
    </citation>
    <scope>NUCLEOTIDE SEQUENCE [LARGE SCALE GENOMIC DNA]</scope>
    <source>
        <strain evidence="2 3">TAN1997</strain>
    </source>
</reference>
<dbReference type="EMBL" id="QMKO01001519">
    <property type="protein sequence ID" value="RTG89205.1"/>
    <property type="molecule type" value="Genomic_DNA"/>
</dbReference>
<dbReference type="AlphaFoldDB" id="A0A430QNB8"/>
<evidence type="ECO:0000313" key="2">
    <source>
        <dbReference type="EMBL" id="RTG89205.1"/>
    </source>
</evidence>
<organism evidence="2 3">
    <name type="scientific">Schistosoma bovis</name>
    <name type="common">Blood fluke</name>
    <dbReference type="NCBI Taxonomy" id="6184"/>
    <lineage>
        <taxon>Eukaryota</taxon>
        <taxon>Metazoa</taxon>
        <taxon>Spiralia</taxon>
        <taxon>Lophotrochozoa</taxon>
        <taxon>Platyhelminthes</taxon>
        <taxon>Trematoda</taxon>
        <taxon>Digenea</taxon>
        <taxon>Strigeidida</taxon>
        <taxon>Schistosomatoidea</taxon>
        <taxon>Schistosomatidae</taxon>
        <taxon>Schistosoma</taxon>
    </lineage>
</organism>
<evidence type="ECO:0000256" key="1">
    <source>
        <dbReference type="SAM" id="Phobius"/>
    </source>
</evidence>
<proteinExistence type="predicted"/>
<keyword evidence="1" id="KW-1133">Transmembrane helix</keyword>
<accession>A0A430QNB8</accession>
<evidence type="ECO:0000313" key="3">
    <source>
        <dbReference type="Proteomes" id="UP000290809"/>
    </source>
</evidence>
<keyword evidence="1" id="KW-0812">Transmembrane</keyword>
<keyword evidence="3" id="KW-1185">Reference proteome</keyword>
<keyword evidence="1" id="KW-0472">Membrane</keyword>
<feature type="transmembrane region" description="Helical" evidence="1">
    <location>
        <begin position="15"/>
        <end position="36"/>
    </location>
</feature>
<name>A0A430QNB8_SCHBO</name>
<comment type="caution">
    <text evidence="2">The sequence shown here is derived from an EMBL/GenBank/DDBJ whole genome shotgun (WGS) entry which is preliminary data.</text>
</comment>
<sequence>MFYKIIHIHYLCHRIYLLNYAVCVVLLNIICLKSTYKWKLTNIQRGYKPLIPTVDSIDLTDYRLVISQQFSSR</sequence>
<protein>
    <submittedName>
        <fullName evidence="2">Uncharacterized protein</fullName>
    </submittedName>
</protein>
<dbReference type="Proteomes" id="UP000290809">
    <property type="component" value="Unassembled WGS sequence"/>
</dbReference>
<gene>
    <name evidence="2" type="ORF">DC041_0000440</name>
</gene>